<gene>
    <name evidence="1" type="ORF">C2845_PM08G04380</name>
</gene>
<proteinExistence type="predicted"/>
<evidence type="ECO:0000313" key="2">
    <source>
        <dbReference type="Proteomes" id="UP000275267"/>
    </source>
</evidence>
<organism evidence="1 2">
    <name type="scientific">Panicum miliaceum</name>
    <name type="common">Proso millet</name>
    <name type="synonym">Broomcorn millet</name>
    <dbReference type="NCBI Taxonomy" id="4540"/>
    <lineage>
        <taxon>Eukaryota</taxon>
        <taxon>Viridiplantae</taxon>
        <taxon>Streptophyta</taxon>
        <taxon>Embryophyta</taxon>
        <taxon>Tracheophyta</taxon>
        <taxon>Spermatophyta</taxon>
        <taxon>Magnoliopsida</taxon>
        <taxon>Liliopsida</taxon>
        <taxon>Poales</taxon>
        <taxon>Poaceae</taxon>
        <taxon>PACMAD clade</taxon>
        <taxon>Panicoideae</taxon>
        <taxon>Panicodae</taxon>
        <taxon>Paniceae</taxon>
        <taxon>Panicinae</taxon>
        <taxon>Panicum</taxon>
        <taxon>Panicum sect. Panicum</taxon>
    </lineage>
</organism>
<dbReference type="AlphaFoldDB" id="A0A3L6R3M8"/>
<dbReference type="EMBL" id="PQIB02000010">
    <property type="protein sequence ID" value="RLM93453.1"/>
    <property type="molecule type" value="Genomic_DNA"/>
</dbReference>
<dbReference type="STRING" id="4540.A0A3L6R3M8"/>
<protein>
    <submittedName>
        <fullName evidence="1">Uncharacterized protein</fullName>
    </submittedName>
</protein>
<dbReference type="Proteomes" id="UP000275267">
    <property type="component" value="Unassembled WGS sequence"/>
</dbReference>
<name>A0A3L6R3M8_PANMI</name>
<dbReference type="PANTHER" id="PTHR32153">
    <property type="entry name" value="OJ000223_09.16 PROTEIN"/>
    <property type="match status" value="1"/>
</dbReference>
<sequence>MADFIRSEAVEKVTDTKVAIVEVWDHTSCGHEEDEPEEFTELCQQLYQNKCDSLTWEAPDDLKHYSLKEIIINGYQIGEKFTRYTRRVVEAAANLELVILLDRARCEHCKFFPSTRYPRTEEERFLTSKQILEWSSRPIKIEIVT</sequence>
<comment type="caution">
    <text evidence="1">The sequence shown here is derived from an EMBL/GenBank/DDBJ whole genome shotgun (WGS) entry which is preliminary data.</text>
</comment>
<dbReference type="InterPro" id="IPR044997">
    <property type="entry name" value="F-box_plant"/>
</dbReference>
<evidence type="ECO:0000313" key="1">
    <source>
        <dbReference type="EMBL" id="RLM93453.1"/>
    </source>
</evidence>
<reference evidence="2" key="1">
    <citation type="journal article" date="2019" name="Nat. Commun.">
        <title>The genome of broomcorn millet.</title>
        <authorList>
            <person name="Zou C."/>
            <person name="Miki D."/>
            <person name="Li D."/>
            <person name="Tang Q."/>
            <person name="Xiao L."/>
            <person name="Rajput S."/>
            <person name="Deng P."/>
            <person name="Jia W."/>
            <person name="Huang R."/>
            <person name="Zhang M."/>
            <person name="Sun Y."/>
            <person name="Hu J."/>
            <person name="Fu X."/>
            <person name="Schnable P.S."/>
            <person name="Li F."/>
            <person name="Zhang H."/>
            <person name="Feng B."/>
            <person name="Zhu X."/>
            <person name="Liu R."/>
            <person name="Schnable J.C."/>
            <person name="Zhu J.-K."/>
            <person name="Zhang H."/>
        </authorList>
    </citation>
    <scope>NUCLEOTIDE SEQUENCE [LARGE SCALE GENOMIC DNA]</scope>
</reference>
<dbReference type="OrthoDB" id="692734at2759"/>
<accession>A0A3L6R3M8</accession>
<keyword evidence="2" id="KW-1185">Reference proteome</keyword>